<protein>
    <recommendedName>
        <fullName evidence="3">Galectin domain-containing protein</fullName>
    </recommendedName>
</protein>
<dbReference type="InterPro" id="IPR001079">
    <property type="entry name" value="Galectin_CRD"/>
</dbReference>
<evidence type="ECO:0000313" key="5">
    <source>
        <dbReference type="Proteomes" id="UP000728185"/>
    </source>
</evidence>
<evidence type="ECO:0000313" key="4">
    <source>
        <dbReference type="EMBL" id="KAA0199599.1"/>
    </source>
</evidence>
<name>A0A8E0S6T9_9TREM</name>
<reference evidence="4" key="1">
    <citation type="submission" date="2019-05" db="EMBL/GenBank/DDBJ databases">
        <title>Annotation for the trematode Fasciolopsis buski.</title>
        <authorList>
            <person name="Choi Y.-J."/>
        </authorList>
    </citation>
    <scope>NUCLEOTIDE SEQUENCE</scope>
    <source>
        <strain evidence="4">HT</strain>
        <tissue evidence="4">Whole worm</tissue>
    </source>
</reference>
<evidence type="ECO:0000256" key="1">
    <source>
        <dbReference type="ARBA" id="ARBA00022734"/>
    </source>
</evidence>
<evidence type="ECO:0000259" key="3">
    <source>
        <dbReference type="PROSITE" id="PS51304"/>
    </source>
</evidence>
<dbReference type="EMBL" id="LUCM01001033">
    <property type="protein sequence ID" value="KAA0199599.1"/>
    <property type="molecule type" value="Genomic_DNA"/>
</dbReference>
<dbReference type="Proteomes" id="UP000728185">
    <property type="component" value="Unassembled WGS sequence"/>
</dbReference>
<dbReference type="OrthoDB" id="6251307at2759"/>
<feature type="compositionally biased region" description="Polar residues" evidence="2">
    <location>
        <begin position="338"/>
        <end position="347"/>
    </location>
</feature>
<feature type="compositionally biased region" description="Polar residues" evidence="2">
    <location>
        <begin position="752"/>
        <end position="761"/>
    </location>
</feature>
<dbReference type="SMART" id="SM00908">
    <property type="entry name" value="Gal-bind_lectin"/>
    <property type="match status" value="1"/>
</dbReference>
<accession>A0A8E0S6T9</accession>
<feature type="region of interest" description="Disordered" evidence="2">
    <location>
        <begin position="173"/>
        <end position="238"/>
    </location>
</feature>
<proteinExistence type="predicted"/>
<dbReference type="SMART" id="SM00276">
    <property type="entry name" value="GLECT"/>
    <property type="match status" value="1"/>
</dbReference>
<dbReference type="Pfam" id="PF00337">
    <property type="entry name" value="Gal-bind_lectin"/>
    <property type="match status" value="1"/>
</dbReference>
<keyword evidence="5" id="KW-1185">Reference proteome</keyword>
<feature type="region of interest" description="Disordered" evidence="2">
    <location>
        <begin position="737"/>
        <end position="768"/>
    </location>
</feature>
<dbReference type="SUPFAM" id="SSF49899">
    <property type="entry name" value="Concanavalin A-like lectins/glucanases"/>
    <property type="match status" value="1"/>
</dbReference>
<dbReference type="Gene3D" id="2.60.120.200">
    <property type="match status" value="1"/>
</dbReference>
<dbReference type="InterPro" id="IPR013320">
    <property type="entry name" value="ConA-like_dom_sf"/>
</dbReference>
<gene>
    <name evidence="4" type="ORF">FBUS_03997</name>
</gene>
<organism evidence="4 5">
    <name type="scientific">Fasciolopsis buskii</name>
    <dbReference type="NCBI Taxonomy" id="27845"/>
    <lineage>
        <taxon>Eukaryota</taxon>
        <taxon>Metazoa</taxon>
        <taxon>Spiralia</taxon>
        <taxon>Lophotrochozoa</taxon>
        <taxon>Platyhelminthes</taxon>
        <taxon>Trematoda</taxon>
        <taxon>Digenea</taxon>
        <taxon>Plagiorchiida</taxon>
        <taxon>Echinostomata</taxon>
        <taxon>Echinostomatoidea</taxon>
        <taxon>Fasciolidae</taxon>
        <taxon>Fasciolopsis</taxon>
    </lineage>
</organism>
<sequence length="1104" mass="121812">MDYETGDNMEGEYMDGPIRQPIPDNLIAGDFIEINGFCRGPEVIVELQTEEMGDLKNTGVLPLRIVLNAGGPVQVMSQNKGKIQKQEQYVKNGIQDGLAFELCIRAFDDGYDVRLNNESVCHVAHLVKLEQVGYIVMDGDADFTSIEFKDVYGEEDDIGYPQDDVQPGFMRVQEMRQSSSRKKTAPILVRSSTRRSQRSNQNRSPAVLAKSQWETSADLSRPELDIDKPRATMSNTYDNDLARTVGSAQVRAVPNQNAMTYDTARASVEADYGRLKSKPTLGGRKSVNLSGSNLEDQYVVGGAPSNAIAGETHRGSYMALDDEVNLRGTSQTYAISGYGSVSGSTPNLAEKNKKKRSSWLIGKKKSGGSETDLQGSTVDLEKKKKGSIRDLFKRKKSTPSSSNVDVRQSVSMPDVTYPAAVPMVSARTGERPLYLGAAADKSYVRGPVPDKLVKEPAPNIAAYLAAQKAVPEFENFTLTSQKGMIPDQSRITSRKAPVAAAPMKELTYEEANDGSQRKLKGTAPELADTLLDQGRAKFDHETTLTGNMGDSFGVNPSRVSAAPGVHAEPLTASVAKPAPVTYENTPQKIKGTAPEMASKLHEAHGSHAITDNCTLSGVSQTQKSKEMVYPKPVVQKVQSKPVNEAIYHESQVERDYISPRPIQSAQGYETPVQPMPVLVAQKSQPQRSMSAGFRNSDDDLSDVSNVHSDHEFYLDVGRSAYYMERKKSLKRYRSTRTLKKEREARRSMGLGNDSQHSSISSLKPGDPVLIPRKKIGTDKAGVDSWLNGQESAYAYERRTERIPVYAAPPIVTEPPIDLSLVIDPNKMRQENYKAEIPTPLKPGRKARILGRFSNPDLSAESCSILLSGPTEKDPTQMLQLWPDASLKVYGFENLRRVLRLQCQSSTTAVESDFVLDIHNRNSKLAITVRDVYTVFVPSSVAPDQFTFISLESSNNAIITQLSISETLSLPLDLIYVVPSADETELTQSLSLRTKLTACSKTVVLTFTTDEGKSFMVLFDFVTDCARVHFPENDLQSESIRNEIPFVPEQIREITVRYETKESKILVRANKKKIVDVCPLSELSMGRLVKSRIEGDLLLLDAVFE</sequence>
<dbReference type="PROSITE" id="PS51304">
    <property type="entry name" value="GALECTIN"/>
    <property type="match status" value="1"/>
</dbReference>
<feature type="compositionally biased region" description="Basic residues" evidence="2">
    <location>
        <begin position="352"/>
        <end position="366"/>
    </location>
</feature>
<evidence type="ECO:0000256" key="2">
    <source>
        <dbReference type="SAM" id="MobiDB-lite"/>
    </source>
</evidence>
<dbReference type="AlphaFoldDB" id="A0A8E0S6T9"/>
<keyword evidence="1" id="KW-0430">Lectin</keyword>
<feature type="domain" description="Galectin" evidence="3">
    <location>
        <begin position="18"/>
        <end position="149"/>
    </location>
</feature>
<dbReference type="GO" id="GO:0030246">
    <property type="term" value="F:carbohydrate binding"/>
    <property type="evidence" value="ECO:0007669"/>
    <property type="project" value="UniProtKB-KW"/>
</dbReference>
<feature type="region of interest" description="Disordered" evidence="2">
    <location>
        <begin position="338"/>
        <end position="375"/>
    </location>
</feature>
<feature type="compositionally biased region" description="Basic and acidic residues" evidence="2">
    <location>
        <begin position="220"/>
        <end position="230"/>
    </location>
</feature>
<comment type="caution">
    <text evidence="4">The sequence shown here is derived from an EMBL/GenBank/DDBJ whole genome shotgun (WGS) entry which is preliminary data.</text>
</comment>